<reference evidence="2 3" key="1">
    <citation type="journal article" date="2017" name="Gigascience">
        <title>Draft genome of the honey bee ectoparasitic mite, Tropilaelaps mercedesae, is shaped by the parasitic life history.</title>
        <authorList>
            <person name="Dong X."/>
            <person name="Armstrong S.D."/>
            <person name="Xia D."/>
            <person name="Makepeace B.L."/>
            <person name="Darby A.C."/>
            <person name="Kadowaki T."/>
        </authorList>
    </citation>
    <scope>NUCLEOTIDE SEQUENCE [LARGE SCALE GENOMIC DNA]</scope>
    <source>
        <strain evidence="2">Wuxi-XJTLU</strain>
    </source>
</reference>
<keyword evidence="1" id="KW-1133">Transmembrane helix</keyword>
<keyword evidence="3" id="KW-1185">Reference proteome</keyword>
<dbReference type="SUPFAM" id="SSF90112">
    <property type="entry name" value="Neurotransmitter-gated ion-channel transmembrane pore"/>
    <property type="match status" value="1"/>
</dbReference>
<protein>
    <submittedName>
        <fullName evidence="2">Glutamate-gated chloride channel</fullName>
    </submittedName>
</protein>
<dbReference type="InParanoid" id="A0A1V9XR09"/>
<dbReference type="EMBL" id="MNPL01005565">
    <property type="protein sequence ID" value="OQR75937.1"/>
    <property type="molecule type" value="Genomic_DNA"/>
</dbReference>
<dbReference type="GO" id="GO:0006811">
    <property type="term" value="P:monoatomic ion transport"/>
    <property type="evidence" value="ECO:0007669"/>
    <property type="project" value="InterPro"/>
</dbReference>
<keyword evidence="1" id="KW-0472">Membrane</keyword>
<dbReference type="GO" id="GO:0016020">
    <property type="term" value="C:membrane"/>
    <property type="evidence" value="ECO:0007669"/>
    <property type="project" value="InterPro"/>
</dbReference>
<dbReference type="OrthoDB" id="442503at2759"/>
<proteinExistence type="predicted"/>
<dbReference type="AlphaFoldDB" id="A0A1V9XR09"/>
<feature type="transmembrane region" description="Helical" evidence="1">
    <location>
        <begin position="34"/>
        <end position="53"/>
    </location>
</feature>
<accession>A0A1V9XR09</accession>
<dbReference type="InterPro" id="IPR038050">
    <property type="entry name" value="Neuro_actylchol_rec"/>
</dbReference>
<sequence>VHMKGPSSTSSNLCRSWLSRFPTRSKRIDVISRIFFPLMFALFNLVYWTTYLFREDAD</sequence>
<feature type="non-terminal residue" evidence="2">
    <location>
        <position position="1"/>
    </location>
</feature>
<gene>
    <name evidence="2" type="ORF">BIW11_08098</name>
</gene>
<organism evidence="2 3">
    <name type="scientific">Tropilaelaps mercedesae</name>
    <dbReference type="NCBI Taxonomy" id="418985"/>
    <lineage>
        <taxon>Eukaryota</taxon>
        <taxon>Metazoa</taxon>
        <taxon>Ecdysozoa</taxon>
        <taxon>Arthropoda</taxon>
        <taxon>Chelicerata</taxon>
        <taxon>Arachnida</taxon>
        <taxon>Acari</taxon>
        <taxon>Parasitiformes</taxon>
        <taxon>Mesostigmata</taxon>
        <taxon>Gamasina</taxon>
        <taxon>Dermanyssoidea</taxon>
        <taxon>Laelapidae</taxon>
        <taxon>Tropilaelaps</taxon>
    </lineage>
</organism>
<name>A0A1V9XR09_9ACAR</name>
<dbReference type="InterPro" id="IPR036719">
    <property type="entry name" value="Neuro-gated_channel_TM_sf"/>
</dbReference>
<evidence type="ECO:0000313" key="3">
    <source>
        <dbReference type="Proteomes" id="UP000192247"/>
    </source>
</evidence>
<evidence type="ECO:0000313" key="2">
    <source>
        <dbReference type="EMBL" id="OQR75937.1"/>
    </source>
</evidence>
<dbReference type="Proteomes" id="UP000192247">
    <property type="component" value="Unassembled WGS sequence"/>
</dbReference>
<comment type="caution">
    <text evidence="2">The sequence shown here is derived from an EMBL/GenBank/DDBJ whole genome shotgun (WGS) entry which is preliminary data.</text>
</comment>
<keyword evidence="1" id="KW-0812">Transmembrane</keyword>
<evidence type="ECO:0000256" key="1">
    <source>
        <dbReference type="SAM" id="Phobius"/>
    </source>
</evidence>
<dbReference type="Gene3D" id="1.20.58.390">
    <property type="entry name" value="Neurotransmitter-gated ion-channel transmembrane domain"/>
    <property type="match status" value="1"/>
</dbReference>